<evidence type="ECO:0000256" key="1">
    <source>
        <dbReference type="SAM" id="MobiDB-lite"/>
    </source>
</evidence>
<proteinExistence type="predicted"/>
<dbReference type="EMBL" id="QUSW01000008">
    <property type="protein sequence ID" value="RQP22282.1"/>
    <property type="molecule type" value="Genomic_DNA"/>
</dbReference>
<accession>A0A3N7ITW8</accession>
<keyword evidence="2" id="KW-0548">Nucleotidyltransferase</keyword>
<feature type="region of interest" description="Disordered" evidence="1">
    <location>
        <begin position="86"/>
        <end position="107"/>
    </location>
</feature>
<evidence type="ECO:0000313" key="2">
    <source>
        <dbReference type="EMBL" id="RQP22282.1"/>
    </source>
</evidence>
<dbReference type="NCBIfam" id="TIGR00678">
    <property type="entry name" value="holB"/>
    <property type="match status" value="1"/>
</dbReference>
<dbReference type="AlphaFoldDB" id="A0A3N7ITW8"/>
<keyword evidence="2" id="KW-0808">Transferase</keyword>
<dbReference type="GO" id="GO:0006261">
    <property type="term" value="P:DNA-templated DNA replication"/>
    <property type="evidence" value="ECO:0007669"/>
    <property type="project" value="TreeGrafter"/>
</dbReference>
<dbReference type="GO" id="GO:0003887">
    <property type="term" value="F:DNA-directed DNA polymerase activity"/>
    <property type="evidence" value="ECO:0007669"/>
    <property type="project" value="UniProtKB-EC"/>
</dbReference>
<dbReference type="Pfam" id="PF13177">
    <property type="entry name" value="DNA_pol3_delta2"/>
    <property type="match status" value="1"/>
</dbReference>
<organism evidence="2 3">
    <name type="scientific">Piscinibacter terrae</name>
    <dbReference type="NCBI Taxonomy" id="2496871"/>
    <lineage>
        <taxon>Bacteria</taxon>
        <taxon>Pseudomonadati</taxon>
        <taxon>Pseudomonadota</taxon>
        <taxon>Betaproteobacteria</taxon>
        <taxon>Burkholderiales</taxon>
        <taxon>Sphaerotilaceae</taxon>
        <taxon>Piscinibacter</taxon>
    </lineage>
</organism>
<dbReference type="GO" id="GO:0009360">
    <property type="term" value="C:DNA polymerase III complex"/>
    <property type="evidence" value="ECO:0007669"/>
    <property type="project" value="TreeGrafter"/>
</dbReference>
<dbReference type="PANTHER" id="PTHR11669">
    <property type="entry name" value="REPLICATION FACTOR C / DNA POLYMERASE III GAMMA-TAU SUBUNIT"/>
    <property type="match status" value="1"/>
</dbReference>
<dbReference type="EC" id="2.7.7.7" evidence="2"/>
<dbReference type="PANTHER" id="PTHR11669:SF8">
    <property type="entry name" value="DNA POLYMERASE III SUBUNIT DELTA"/>
    <property type="match status" value="1"/>
</dbReference>
<evidence type="ECO:0000313" key="3">
    <source>
        <dbReference type="Proteomes" id="UP000267464"/>
    </source>
</evidence>
<name>A0A3N7ITW8_9BURK</name>
<keyword evidence="3" id="KW-1185">Reference proteome</keyword>
<dbReference type="InterPro" id="IPR050238">
    <property type="entry name" value="DNA_Rep/Repair_Clamp_Loader"/>
</dbReference>
<dbReference type="Gene3D" id="3.40.50.300">
    <property type="entry name" value="P-loop containing nucleotide triphosphate hydrolases"/>
    <property type="match status" value="1"/>
</dbReference>
<feature type="compositionally biased region" description="Basic and acidic residues" evidence="1">
    <location>
        <begin position="95"/>
        <end position="107"/>
    </location>
</feature>
<comment type="caution">
    <text evidence="2">The sequence shown here is derived from an EMBL/GenBank/DDBJ whole genome shotgun (WGS) entry which is preliminary data.</text>
</comment>
<dbReference type="InterPro" id="IPR027417">
    <property type="entry name" value="P-loop_NTPase"/>
</dbReference>
<dbReference type="Proteomes" id="UP000267464">
    <property type="component" value="Unassembled WGS sequence"/>
</dbReference>
<reference evidence="2 3" key="2">
    <citation type="submission" date="2018-12" db="EMBL/GenBank/DDBJ databases">
        <title>Rhizobacter gummiphilus sp. nov., a rubber-degrading bacterium isolated from the soil of a botanical garden in Japan.</title>
        <authorList>
            <person name="Shunsuke S.S."/>
        </authorList>
    </citation>
    <scope>NUCLEOTIDE SEQUENCE [LARGE SCALE GENOMIC DNA]</scope>
    <source>
        <strain evidence="2 3">S-16</strain>
    </source>
</reference>
<sequence length="330" mass="35137">MPLPWLDAPLTQALATQRGHALLIHGPQGVGQWDLTLTLAQAYLCESAGASRKPCGVCASCKLVQAHSHPDLLVLLPEALREPLGWGSDEEGGASEEKAGKRKPSKEIRVDEVRQAIAFAQTTSARGRGKVVVIHPAERMNGISANALLKTLEEPPGDAKLLLSCAAPDALLPTIRSRCQAVQLGLPDAAVATAWLGTQSVQQPEVMLAATGGQPQDVLEWLAEGIDAKLWVALPKQLARGDVGTMASWPLPRVVDVLQKLCHDAMRIAAGGQPRYFPASSLPAAPALPSLTTWSRELSRMARQAEHPWNAGLLVESLTQQASQALAPRP</sequence>
<gene>
    <name evidence="2" type="primary">holB</name>
    <name evidence="2" type="ORF">DZC73_24670</name>
</gene>
<dbReference type="GO" id="GO:0008408">
    <property type="term" value="F:3'-5' exonuclease activity"/>
    <property type="evidence" value="ECO:0007669"/>
    <property type="project" value="InterPro"/>
</dbReference>
<reference evidence="2 3" key="1">
    <citation type="submission" date="2018-08" db="EMBL/GenBank/DDBJ databases">
        <authorList>
            <person name="Khan S.A."/>
            <person name="Jeon C.O."/>
            <person name="Chun B.H."/>
            <person name="Jeong S.E."/>
        </authorList>
    </citation>
    <scope>NUCLEOTIDE SEQUENCE [LARGE SCALE GENOMIC DNA]</scope>
    <source>
        <strain evidence="2 3">S-16</strain>
    </source>
</reference>
<dbReference type="OrthoDB" id="9811073at2"/>
<dbReference type="InterPro" id="IPR004622">
    <property type="entry name" value="DNA_pol_HolB"/>
</dbReference>
<dbReference type="SUPFAM" id="SSF52540">
    <property type="entry name" value="P-loop containing nucleoside triphosphate hydrolases"/>
    <property type="match status" value="1"/>
</dbReference>
<protein>
    <submittedName>
        <fullName evidence="2">DNA polymerase III subunit delta</fullName>
        <ecNumber evidence="2">2.7.7.7</ecNumber>
    </submittedName>
</protein>